<dbReference type="Gene3D" id="2.130.10.10">
    <property type="entry name" value="YVTN repeat-like/Quinoprotein amine dehydrogenase"/>
    <property type="match status" value="1"/>
</dbReference>
<dbReference type="OrthoDB" id="411145at2759"/>
<keyword evidence="6" id="KW-0853">WD repeat</keyword>
<dbReference type="PANTHER" id="PTHR22842:SF3">
    <property type="entry name" value="WD REPEAT DOMAIN-CONTAINING PROTEIN 83"/>
    <property type="match status" value="1"/>
</dbReference>
<dbReference type="CDD" id="cd00200">
    <property type="entry name" value="WD40"/>
    <property type="match status" value="1"/>
</dbReference>
<evidence type="ECO:0000256" key="4">
    <source>
        <dbReference type="ARBA" id="ARBA00040453"/>
    </source>
</evidence>
<evidence type="ECO:0000313" key="8">
    <source>
        <dbReference type="Proteomes" id="UP000183832"/>
    </source>
</evidence>
<evidence type="ECO:0000256" key="6">
    <source>
        <dbReference type="PROSITE-ProRule" id="PRU00221"/>
    </source>
</evidence>
<evidence type="ECO:0000256" key="5">
    <source>
        <dbReference type="ARBA" id="ARBA00042222"/>
    </source>
</evidence>
<proteinExistence type="inferred from homology"/>
<organism evidence="7 8">
    <name type="scientific">Clunio marinus</name>
    <dbReference type="NCBI Taxonomy" id="568069"/>
    <lineage>
        <taxon>Eukaryota</taxon>
        <taxon>Metazoa</taxon>
        <taxon>Ecdysozoa</taxon>
        <taxon>Arthropoda</taxon>
        <taxon>Hexapoda</taxon>
        <taxon>Insecta</taxon>
        <taxon>Pterygota</taxon>
        <taxon>Neoptera</taxon>
        <taxon>Endopterygota</taxon>
        <taxon>Diptera</taxon>
        <taxon>Nematocera</taxon>
        <taxon>Chironomoidea</taxon>
        <taxon>Chironomidae</taxon>
        <taxon>Clunio</taxon>
    </lineage>
</organism>
<feature type="repeat" description="WD" evidence="6">
    <location>
        <begin position="114"/>
        <end position="149"/>
    </location>
</feature>
<accession>A0A1J1IM09</accession>
<dbReference type="PROSITE" id="PS50082">
    <property type="entry name" value="WD_REPEATS_2"/>
    <property type="match status" value="2"/>
</dbReference>
<dbReference type="EMBL" id="CVRI01000055">
    <property type="protein sequence ID" value="CRL01277.1"/>
    <property type="molecule type" value="Genomic_DNA"/>
</dbReference>
<dbReference type="SMART" id="SM00320">
    <property type="entry name" value="WD40"/>
    <property type="match status" value="6"/>
</dbReference>
<feature type="repeat" description="WD" evidence="6">
    <location>
        <begin position="72"/>
        <end position="113"/>
    </location>
</feature>
<comment type="subcellular location">
    <subcellularLocation>
        <location evidence="1">Cytoplasm</location>
    </subcellularLocation>
</comment>
<gene>
    <name evidence="7" type="ORF">CLUMA_CG014299</name>
</gene>
<evidence type="ECO:0000256" key="3">
    <source>
        <dbReference type="ARBA" id="ARBA00038145"/>
    </source>
</evidence>
<dbReference type="InterPro" id="IPR001680">
    <property type="entry name" value="WD40_rpt"/>
</dbReference>
<dbReference type="InterPro" id="IPR051980">
    <property type="entry name" value="WD_repeat_MORG1"/>
</dbReference>
<evidence type="ECO:0000313" key="7">
    <source>
        <dbReference type="EMBL" id="CRL01277.1"/>
    </source>
</evidence>
<dbReference type="InterPro" id="IPR015943">
    <property type="entry name" value="WD40/YVTN_repeat-like_dom_sf"/>
</dbReference>
<dbReference type="GO" id="GO:0005737">
    <property type="term" value="C:cytoplasm"/>
    <property type="evidence" value="ECO:0007669"/>
    <property type="project" value="UniProtKB-SubCell"/>
</dbReference>
<sequence>MVELFLVIVRVWTKYFIFLIKMNYELKKSFECDQGAVRAVRYNVDGNYCLTCGSDRKIKLFNPKNGLMIKTYAGHGDEVNDAVGSCDSGFILSGSADKSIIYWDVSTGLPVRRLRTHAGAVSCVKFNEDSSVAISGSRDNTVQCFDIRTRALEPIQTLKEAKDCITGLIVTEHKIISSSLDGCIRHYDLRAGELTCDKVGEPITAVTMTSDEQCVLASCQDGVIRLIDIDGGEALSEYRGHLPKDYKIECGLLKNDSHIISGSSFGCVIIWDFLEAKQVNTLRINKDGGVIQSLNCHPTNEDILVANRRQMQLWSTIDFEIIEDEKMS</sequence>
<dbReference type="SUPFAM" id="SSF50978">
    <property type="entry name" value="WD40 repeat-like"/>
    <property type="match status" value="1"/>
</dbReference>
<dbReference type="GO" id="GO:0000398">
    <property type="term" value="P:mRNA splicing, via spliceosome"/>
    <property type="evidence" value="ECO:0007669"/>
    <property type="project" value="TreeGrafter"/>
</dbReference>
<dbReference type="GO" id="GO:0071013">
    <property type="term" value="C:catalytic step 2 spliceosome"/>
    <property type="evidence" value="ECO:0007669"/>
    <property type="project" value="TreeGrafter"/>
</dbReference>
<evidence type="ECO:0000256" key="2">
    <source>
        <dbReference type="ARBA" id="ARBA00022490"/>
    </source>
</evidence>
<dbReference type="PROSITE" id="PS50294">
    <property type="entry name" value="WD_REPEATS_REGION"/>
    <property type="match status" value="2"/>
</dbReference>
<reference evidence="7 8" key="1">
    <citation type="submission" date="2015-04" db="EMBL/GenBank/DDBJ databases">
        <authorList>
            <person name="Syromyatnikov M.Y."/>
            <person name="Popov V.N."/>
        </authorList>
    </citation>
    <scope>NUCLEOTIDE SEQUENCE [LARGE SCALE GENOMIC DNA]</scope>
</reference>
<protein>
    <recommendedName>
        <fullName evidence="4">WD repeat domain-containing protein 83</fullName>
    </recommendedName>
    <alternativeName>
        <fullName evidence="5">Mitogen-activated protein kinase organizer 1</fullName>
    </alternativeName>
</protein>
<evidence type="ECO:0000256" key="1">
    <source>
        <dbReference type="ARBA" id="ARBA00004496"/>
    </source>
</evidence>
<dbReference type="AlphaFoldDB" id="A0A1J1IM09"/>
<dbReference type="InterPro" id="IPR036322">
    <property type="entry name" value="WD40_repeat_dom_sf"/>
</dbReference>
<keyword evidence="8" id="KW-1185">Reference proteome</keyword>
<name>A0A1J1IM09_9DIPT</name>
<keyword evidence="2" id="KW-0963">Cytoplasm</keyword>
<dbReference type="Pfam" id="PF00400">
    <property type="entry name" value="WD40"/>
    <property type="match status" value="3"/>
</dbReference>
<comment type="similarity">
    <text evidence="3">Belongs to the WD repeat MORG1 family.</text>
</comment>
<dbReference type="PANTHER" id="PTHR22842">
    <property type="entry name" value="WD40 REPEAT PROTEIN"/>
    <property type="match status" value="1"/>
</dbReference>
<dbReference type="Proteomes" id="UP000183832">
    <property type="component" value="Unassembled WGS sequence"/>
</dbReference>